<feature type="compositionally biased region" description="Low complexity" evidence="2">
    <location>
        <begin position="440"/>
        <end position="452"/>
    </location>
</feature>
<name>A0A2A9MB98_BESBE</name>
<feature type="compositionally biased region" description="Polar residues" evidence="2">
    <location>
        <begin position="130"/>
        <end position="158"/>
    </location>
</feature>
<feature type="domain" description="Cwf19-like protein C-terminal" evidence="3">
    <location>
        <begin position="743"/>
        <end position="808"/>
    </location>
</feature>
<feature type="compositionally biased region" description="Basic and acidic residues" evidence="2">
    <location>
        <begin position="521"/>
        <end position="534"/>
    </location>
</feature>
<feature type="domain" description="Cwf19-like C-terminal" evidence="4">
    <location>
        <begin position="601"/>
        <end position="734"/>
    </location>
</feature>
<feature type="compositionally biased region" description="Basic and acidic residues" evidence="2">
    <location>
        <begin position="26"/>
        <end position="58"/>
    </location>
</feature>
<comment type="similarity">
    <text evidence="1">Belongs to the CWF19 family.</text>
</comment>
<evidence type="ECO:0000259" key="4">
    <source>
        <dbReference type="Pfam" id="PF04677"/>
    </source>
</evidence>
<dbReference type="VEuPathDB" id="ToxoDB:BESB_054190"/>
<dbReference type="KEGG" id="bbes:BESB_054190"/>
<dbReference type="RefSeq" id="XP_029219777.1">
    <property type="nucleotide sequence ID" value="XM_029363854.1"/>
</dbReference>
<feature type="compositionally biased region" description="Basic and acidic residues" evidence="2">
    <location>
        <begin position="255"/>
        <end position="287"/>
    </location>
</feature>
<gene>
    <name evidence="5" type="ORF">BESB_054190</name>
</gene>
<feature type="region of interest" description="Disordered" evidence="2">
    <location>
        <begin position="1"/>
        <end position="158"/>
    </location>
</feature>
<feature type="compositionally biased region" description="Basic and acidic residues" evidence="2">
    <location>
        <begin position="218"/>
        <end position="248"/>
    </location>
</feature>
<reference evidence="5 6" key="1">
    <citation type="submission" date="2017-09" db="EMBL/GenBank/DDBJ databases">
        <title>Genome sequencing of Besnoitia besnoiti strain Bb-Ger1.</title>
        <authorList>
            <person name="Schares G."/>
            <person name="Venepally P."/>
            <person name="Lorenzi H.A."/>
        </authorList>
    </citation>
    <scope>NUCLEOTIDE SEQUENCE [LARGE SCALE GENOMIC DNA]</scope>
    <source>
        <strain evidence="5 6">Bb-Ger1</strain>
    </source>
</reference>
<feature type="compositionally biased region" description="Basic and acidic residues" evidence="2">
    <location>
        <begin position="400"/>
        <end position="415"/>
    </location>
</feature>
<dbReference type="GeneID" id="40310348"/>
<protein>
    <submittedName>
        <fullName evidence="5">Cwfj family protein</fullName>
    </submittedName>
</protein>
<comment type="caution">
    <text evidence="5">The sequence shown here is derived from an EMBL/GenBank/DDBJ whole genome shotgun (WGS) entry which is preliminary data.</text>
</comment>
<dbReference type="InterPro" id="IPR006767">
    <property type="entry name" value="Cwf19-like_C_dom-2"/>
</dbReference>
<feature type="compositionally biased region" description="Basic and acidic residues" evidence="2">
    <location>
        <begin position="340"/>
        <end position="352"/>
    </location>
</feature>
<sequence>MLAGLRFDSGFSGSKKNKDKKKKRSKSPDQKSTERPQEDPNEPLRDAAEATKAPERRSLSPCRLLSGGRSPERGGHRGTSGERSETQRGDHSDAGDNGEAPVYLEQSSHHGLSSVAASRELNPLLRPARASSSENPAETTQSGALSVSPSAHTWRSAQTWRACQLRRLQERAQERGDTTVAQLVAEHLGADAALFPVGGPQPERRLSHRTSRSPLGRSEWRRDRGSYGEARGDRGESRARGRDERDDSGPSGRPWTRERSEERDGRERGDGRCQPRLDNGRSDRYLRPDPASGPVLSPLQEEDGARKPSWREKVATLASRRGAVESGPGHRAPRPARGWQRAESRREGREWDFVFSRSPPESHMGEAKPTTSSRMSDERPPGRSSLAGERGGSSCAAGQQKDDTERKFSFSDRHGGRASGAGDETPPQTNSSGPPPPSSSGPSSASSTPSASADINRLAADALRAQMCGDQRAFRRLGGLVAQRQLAATADELVRDDDANEGRFAFGASSILPRPAGGGAMRDEAAARRPRGDALDDGSSTQSVLDLQRRERGSDNASFDRACVNAVLSNRMGDDEDDPVAPKMSEKRRRITEERERNRGRLLNKQQGNCARCMDTQHFGRVHRAGIIAMSSQALLCFQPWRNCVLRSHLLLLPLAHVSSVTTVDDAGYEELRNFQKSIVTYFQETRGELPVFIETVTHFVAKEKLWMGAGPHTAVEVLPIPQDRLLEAKTYFRKAFEEAEGEWQQHKKVLEVRGREGIRSAIPANIPYIHVDFALTGGLAHVIEDGRSFSASFGRDVILGMLEKPPTDRAFFTEE</sequence>
<dbReference type="EMBL" id="NWUJ01000004">
    <property type="protein sequence ID" value="PFH35768.1"/>
    <property type="molecule type" value="Genomic_DNA"/>
</dbReference>
<evidence type="ECO:0000313" key="5">
    <source>
        <dbReference type="EMBL" id="PFH35768.1"/>
    </source>
</evidence>
<dbReference type="InterPro" id="IPR006768">
    <property type="entry name" value="Cwf19-like_C_dom-1"/>
</dbReference>
<evidence type="ECO:0000256" key="1">
    <source>
        <dbReference type="ARBA" id="ARBA00006795"/>
    </source>
</evidence>
<feature type="region of interest" description="Disordered" evidence="2">
    <location>
        <begin position="193"/>
        <end position="452"/>
    </location>
</feature>
<dbReference type="STRING" id="94643.A0A2A9MB98"/>
<dbReference type="PANTHER" id="PTHR12072:SF5">
    <property type="entry name" value="CWF19-LIKE PROTEIN 2"/>
    <property type="match status" value="1"/>
</dbReference>
<dbReference type="GO" id="GO:0071014">
    <property type="term" value="C:post-mRNA release spliceosomal complex"/>
    <property type="evidence" value="ECO:0007669"/>
    <property type="project" value="TreeGrafter"/>
</dbReference>
<feature type="compositionally biased region" description="Basic and acidic residues" evidence="2">
    <location>
        <begin position="303"/>
        <end position="314"/>
    </location>
</feature>
<dbReference type="PANTHER" id="PTHR12072">
    <property type="entry name" value="CWF19, CELL CYCLE CONTROL PROTEIN"/>
    <property type="match status" value="1"/>
</dbReference>
<dbReference type="Pfam" id="PF04677">
    <property type="entry name" value="CwfJ_C_1"/>
    <property type="match status" value="1"/>
</dbReference>
<feature type="region of interest" description="Disordered" evidence="2">
    <location>
        <begin position="509"/>
        <end position="553"/>
    </location>
</feature>
<proteinExistence type="inferred from homology"/>
<dbReference type="GO" id="GO:0000398">
    <property type="term" value="P:mRNA splicing, via spliceosome"/>
    <property type="evidence" value="ECO:0007669"/>
    <property type="project" value="TreeGrafter"/>
</dbReference>
<evidence type="ECO:0000259" key="3">
    <source>
        <dbReference type="Pfam" id="PF04676"/>
    </source>
</evidence>
<dbReference type="Pfam" id="PF04676">
    <property type="entry name" value="CwfJ_C_2"/>
    <property type="match status" value="1"/>
</dbReference>
<dbReference type="Proteomes" id="UP000224006">
    <property type="component" value="Chromosome IV"/>
</dbReference>
<dbReference type="AlphaFoldDB" id="A0A2A9MB98"/>
<feature type="region of interest" description="Disordered" evidence="2">
    <location>
        <begin position="571"/>
        <end position="596"/>
    </location>
</feature>
<evidence type="ECO:0000313" key="6">
    <source>
        <dbReference type="Proteomes" id="UP000224006"/>
    </source>
</evidence>
<evidence type="ECO:0000256" key="2">
    <source>
        <dbReference type="SAM" id="MobiDB-lite"/>
    </source>
</evidence>
<dbReference type="OrthoDB" id="332135at2759"/>
<dbReference type="InterPro" id="IPR040194">
    <property type="entry name" value="Cwf19-like"/>
</dbReference>
<feature type="compositionally biased region" description="Basic residues" evidence="2">
    <location>
        <begin position="15"/>
        <end position="25"/>
    </location>
</feature>
<organism evidence="5 6">
    <name type="scientific">Besnoitia besnoiti</name>
    <name type="common">Apicomplexan protozoan</name>
    <dbReference type="NCBI Taxonomy" id="94643"/>
    <lineage>
        <taxon>Eukaryota</taxon>
        <taxon>Sar</taxon>
        <taxon>Alveolata</taxon>
        <taxon>Apicomplexa</taxon>
        <taxon>Conoidasida</taxon>
        <taxon>Coccidia</taxon>
        <taxon>Eucoccidiorida</taxon>
        <taxon>Eimeriorina</taxon>
        <taxon>Sarcocystidae</taxon>
        <taxon>Besnoitia</taxon>
    </lineage>
</organism>
<feature type="compositionally biased region" description="Basic and acidic residues" evidence="2">
    <location>
        <begin position="70"/>
        <end position="94"/>
    </location>
</feature>
<keyword evidence="6" id="KW-1185">Reference proteome</keyword>
<accession>A0A2A9MB98</accession>